<dbReference type="SUPFAM" id="SSF52540">
    <property type="entry name" value="P-loop containing nucleoside triphosphate hydrolases"/>
    <property type="match status" value="1"/>
</dbReference>
<protein>
    <submittedName>
        <fullName evidence="4">ATP-dependent helicase HepA</fullName>
        <ecNumber evidence="4">3.6.4.-</ecNumber>
    </submittedName>
</protein>
<evidence type="ECO:0000313" key="5">
    <source>
        <dbReference type="Proteomes" id="UP000631553"/>
    </source>
</evidence>
<dbReference type="Proteomes" id="UP000631553">
    <property type="component" value="Unassembled WGS sequence"/>
</dbReference>
<dbReference type="EC" id="3.6.4.-" evidence="4"/>
<dbReference type="PROSITE" id="PS51192">
    <property type="entry name" value="HELICASE_ATP_BIND_1"/>
    <property type="match status" value="1"/>
</dbReference>
<gene>
    <name evidence="4" type="ORF">HDA35_003003</name>
</gene>
<dbReference type="GO" id="GO:0004386">
    <property type="term" value="F:helicase activity"/>
    <property type="evidence" value="ECO:0007669"/>
    <property type="project" value="UniProtKB-KW"/>
</dbReference>
<dbReference type="PANTHER" id="PTHR45766">
    <property type="entry name" value="DNA ANNEALING HELICASE AND ENDONUCLEASE ZRANB3 FAMILY MEMBER"/>
    <property type="match status" value="1"/>
</dbReference>
<accession>A0ABX2RKY0</accession>
<evidence type="ECO:0000259" key="2">
    <source>
        <dbReference type="PROSITE" id="PS51192"/>
    </source>
</evidence>
<comment type="caution">
    <text evidence="4">The sequence shown here is derived from an EMBL/GenBank/DDBJ whole genome shotgun (WGS) entry which is preliminary data.</text>
</comment>
<feature type="domain" description="Helicase C-terminal" evidence="3">
    <location>
        <begin position="440"/>
        <end position="590"/>
    </location>
</feature>
<reference evidence="4 5" key="1">
    <citation type="submission" date="2020-07" db="EMBL/GenBank/DDBJ databases">
        <title>Sequencing the genomes of 1000 actinobacteria strains.</title>
        <authorList>
            <person name="Klenk H.-P."/>
        </authorList>
    </citation>
    <scope>NUCLEOTIDE SEQUENCE [LARGE SCALE GENOMIC DNA]</scope>
    <source>
        <strain evidence="4 5">DSM 43814</strain>
    </source>
</reference>
<dbReference type="SMART" id="SM00487">
    <property type="entry name" value="DEXDc"/>
    <property type="match status" value="1"/>
</dbReference>
<dbReference type="Gene3D" id="3.40.50.10810">
    <property type="entry name" value="Tandem AAA-ATPase domain"/>
    <property type="match status" value="1"/>
</dbReference>
<dbReference type="InterPro" id="IPR014001">
    <property type="entry name" value="Helicase_ATP-bd"/>
</dbReference>
<organism evidence="4 5">
    <name type="scientific">Micromonospora purpureochromogenes</name>
    <dbReference type="NCBI Taxonomy" id="47872"/>
    <lineage>
        <taxon>Bacteria</taxon>
        <taxon>Bacillati</taxon>
        <taxon>Actinomycetota</taxon>
        <taxon>Actinomycetes</taxon>
        <taxon>Micromonosporales</taxon>
        <taxon>Micromonosporaceae</taxon>
        <taxon>Micromonospora</taxon>
    </lineage>
</organism>
<dbReference type="NCBIfam" id="NF041062">
    <property type="entry name" value="DpdE"/>
    <property type="match status" value="1"/>
</dbReference>
<name>A0ABX2RKY0_9ACTN</name>
<evidence type="ECO:0000259" key="3">
    <source>
        <dbReference type="PROSITE" id="PS51194"/>
    </source>
</evidence>
<evidence type="ECO:0000256" key="1">
    <source>
        <dbReference type="ARBA" id="ARBA00022801"/>
    </source>
</evidence>
<dbReference type="EMBL" id="JACCCQ010000001">
    <property type="protein sequence ID" value="NYF57172.1"/>
    <property type="molecule type" value="Genomic_DNA"/>
</dbReference>
<dbReference type="Pfam" id="PF00271">
    <property type="entry name" value="Helicase_C"/>
    <property type="match status" value="1"/>
</dbReference>
<dbReference type="Gene3D" id="3.40.50.300">
    <property type="entry name" value="P-loop containing nucleotide triphosphate hydrolases"/>
    <property type="match status" value="1"/>
</dbReference>
<dbReference type="GO" id="GO:0016787">
    <property type="term" value="F:hydrolase activity"/>
    <property type="evidence" value="ECO:0007669"/>
    <property type="project" value="UniProtKB-KW"/>
</dbReference>
<dbReference type="InterPro" id="IPR001650">
    <property type="entry name" value="Helicase_C-like"/>
</dbReference>
<keyword evidence="4" id="KW-0347">Helicase</keyword>
<proteinExistence type="predicted"/>
<dbReference type="PANTHER" id="PTHR45766:SF6">
    <property type="entry name" value="SWI_SNF-RELATED MATRIX-ASSOCIATED ACTIN-DEPENDENT REGULATOR OF CHROMATIN SUBFAMILY A-LIKE PROTEIN 1"/>
    <property type="match status" value="1"/>
</dbReference>
<evidence type="ECO:0000313" key="4">
    <source>
        <dbReference type="EMBL" id="NYF57172.1"/>
    </source>
</evidence>
<keyword evidence="4" id="KW-0067">ATP-binding</keyword>
<keyword evidence="1 4" id="KW-0378">Hydrolase</keyword>
<keyword evidence="4" id="KW-0547">Nucleotide-binding</keyword>
<sequence>MDPVEVLLAGASESPHFAETRLPFVRTIIEQRAACSNVPAILSSAVELYPHQLRAVLQVLRDPIQRYLLADEVGLGKTIEAGIIARQILLDSPDAAITFIVPDSLRRQWQDELRTKFFIDDFPKAKIRIVAHESPLRWRGEHALDLVVVDEAHHLVANDTSTEMRRTLAEVCHASRRLLLLSATPALHHEQAMLGLLHLLDPAVYRLGDLEGFTARVRARHELASAFYALDPTFPEFVPLHLETIRSAFPADPRLGSLLDDANEAADHESEGLPQALDRLRAYVNETYRLHRRVIRHRRDRVLAAEGCGPGSPRFEVKGRRDPELLEIIDPHGDAAEELLERWRQSVRDHLVEVAADDETWAAYAWTHAVLMERCRDLAGGLAAAVAFRLGDDDTCRLVSLDRHETRLLRRAPALTADEELRRGLSVLAISDKPDKTLSRIAEAIGSLCRRHRRILVFAGTTATGRAVADALTQCRPSPVTVRHLAEEDPSEVERRIEAWIAGNAQVLICDRDGEEGRNFQAADAVVHLQLPWSVNRFEQRLGRVDRHGEGAPAAQYVVAPAGDESTMGAWLALLRDGFAAFTESLSMLQYAVDVVAPTLFLQLLQRGSQALIEGTGWIANTLKQRRKEIAAEDILEATFASDGDRDALLARLDDVEARWKTVERTVDNLVCEAQGSLQLARETDSRDRAVRRYRLGKKVLLPTYLLAQSLPGSWDSPGCFNRTAALRRPGTRVLRLGSPTVDTLWGWAQQDDRGQASAWWRLVPKLNGEHVCLGFEYIVDGDIDLVRDRFPDLPAAALQRRLDGWFVPFTHRVWLDPWTANHVDRELQPFLEVAYEPARGDHNLNPDRFPVLISLLGGPRAFRDAVLRAREAGQSRLRTVRHLEQRAAEADAAAALDLDRENQQRTARTLAAVHLGGEEDGAVAGLAEALRQACREPRVRLVAVSCVVLSNRPFAGAARELGVDAH</sequence>
<feature type="domain" description="Helicase ATP-binding" evidence="2">
    <location>
        <begin position="58"/>
        <end position="203"/>
    </location>
</feature>
<dbReference type="InterPro" id="IPR038718">
    <property type="entry name" value="SNF2-like_sf"/>
</dbReference>
<dbReference type="PROSITE" id="PS51194">
    <property type="entry name" value="HELICASE_CTER"/>
    <property type="match status" value="1"/>
</dbReference>
<dbReference type="SMART" id="SM00490">
    <property type="entry name" value="HELICc"/>
    <property type="match status" value="1"/>
</dbReference>
<keyword evidence="5" id="KW-1185">Reference proteome</keyword>
<dbReference type="InterPro" id="IPR027417">
    <property type="entry name" value="P-loop_NTPase"/>
</dbReference>